<gene>
    <name evidence="2" type="primary">106067104</name>
</gene>
<dbReference type="Proteomes" id="UP000076420">
    <property type="component" value="Unassembled WGS sequence"/>
</dbReference>
<dbReference type="AlphaFoldDB" id="A0A2C9LIQ1"/>
<name>A0A2C9LIQ1_BIOGL</name>
<organism evidence="2 3">
    <name type="scientific">Biomphalaria glabrata</name>
    <name type="common">Bloodfluke planorb</name>
    <name type="synonym">Freshwater snail</name>
    <dbReference type="NCBI Taxonomy" id="6526"/>
    <lineage>
        <taxon>Eukaryota</taxon>
        <taxon>Metazoa</taxon>
        <taxon>Spiralia</taxon>
        <taxon>Lophotrochozoa</taxon>
        <taxon>Mollusca</taxon>
        <taxon>Gastropoda</taxon>
        <taxon>Heterobranchia</taxon>
        <taxon>Euthyneura</taxon>
        <taxon>Panpulmonata</taxon>
        <taxon>Hygrophila</taxon>
        <taxon>Lymnaeoidea</taxon>
        <taxon>Planorbidae</taxon>
        <taxon>Biomphalaria</taxon>
    </lineage>
</organism>
<protein>
    <submittedName>
        <fullName evidence="2">Uncharacterized protein</fullName>
    </submittedName>
</protein>
<feature type="signal peptide" evidence="1">
    <location>
        <begin position="1"/>
        <end position="21"/>
    </location>
</feature>
<evidence type="ECO:0000313" key="2">
    <source>
        <dbReference type="EnsemblMetazoa" id="BGLB031523-PC"/>
    </source>
</evidence>
<proteinExistence type="predicted"/>
<evidence type="ECO:0000313" key="3">
    <source>
        <dbReference type="Proteomes" id="UP000076420"/>
    </source>
</evidence>
<dbReference type="VEuPathDB" id="VectorBase:BGLAX_036861"/>
<keyword evidence="1" id="KW-0732">Signal</keyword>
<dbReference type="EnsemblMetazoa" id="BGLB031523-RC">
    <property type="protein sequence ID" value="BGLB031523-PC"/>
    <property type="gene ID" value="BGLB031523"/>
</dbReference>
<feature type="chain" id="PRO_5012903474" evidence="1">
    <location>
        <begin position="22"/>
        <end position="239"/>
    </location>
</feature>
<sequence length="239" mass="25949">MMNLLSCGILVWALGIVGNHGQDALLTSDGSASLASVYEAIDATTTEAREGIKASELEAAMDDIRNKANEYLNGKSAKVERQDIVNLLADVTSKYNQGIALSTLLEDPLVQEDRKVSAGLYTLNELSRRLKKEGNETSINTLVASVQFTAGAIRGMVLTVESIYTYNMDVSNNENNSNKRLTKPGPFDGGYRGPYWAEGVRRQNVLRRLSKRPWSAGLSGGYSQGGGFNVGASVSYSWR</sequence>
<evidence type="ECO:0000256" key="1">
    <source>
        <dbReference type="SAM" id="SignalP"/>
    </source>
</evidence>
<accession>A0A2C9LIQ1</accession>
<reference evidence="2" key="1">
    <citation type="submission" date="2020-05" db="UniProtKB">
        <authorList>
            <consortium name="EnsemblMetazoa"/>
        </authorList>
    </citation>
    <scope>IDENTIFICATION</scope>
    <source>
        <strain evidence="2">BB02</strain>
    </source>
</reference>
<dbReference type="VEuPathDB" id="VectorBase:BGLB031523"/>